<dbReference type="SMART" id="SM00342">
    <property type="entry name" value="HTH_ARAC"/>
    <property type="match status" value="1"/>
</dbReference>
<evidence type="ECO:0000313" key="6">
    <source>
        <dbReference type="EMBL" id="MCD1653672.1"/>
    </source>
</evidence>
<evidence type="ECO:0000256" key="1">
    <source>
        <dbReference type="ARBA" id="ARBA00023015"/>
    </source>
</evidence>
<comment type="caution">
    <text evidence="6">The sequence shown here is derived from an EMBL/GenBank/DDBJ whole genome shotgun (WGS) entry which is preliminary data.</text>
</comment>
<dbReference type="Gene3D" id="2.60.120.10">
    <property type="entry name" value="Jelly Rolls"/>
    <property type="match status" value="1"/>
</dbReference>
<reference evidence="6" key="1">
    <citation type="submission" date="2021-08" db="EMBL/GenBank/DDBJ databases">
        <title>Comparative analyses of Brucepasteria parasyntrophica and Teretinema zuelzerae.</title>
        <authorList>
            <person name="Song Y."/>
            <person name="Brune A."/>
        </authorList>
    </citation>
    <scope>NUCLEOTIDE SEQUENCE</scope>
    <source>
        <strain evidence="6">DSM 1903</strain>
    </source>
</reference>
<dbReference type="AlphaFoldDB" id="A0AAE3EFM7"/>
<keyword evidence="2" id="KW-0238">DNA-binding</keyword>
<dbReference type="GO" id="GO:0003700">
    <property type="term" value="F:DNA-binding transcription factor activity"/>
    <property type="evidence" value="ECO:0007669"/>
    <property type="project" value="InterPro"/>
</dbReference>
<accession>A0AAE3EFM7</accession>
<keyword evidence="1" id="KW-0805">Transcription regulation</keyword>
<dbReference type="PANTHER" id="PTHR43280:SF30">
    <property type="entry name" value="MMSAB OPERON REGULATORY PROTEIN"/>
    <property type="match status" value="1"/>
</dbReference>
<protein>
    <submittedName>
        <fullName evidence="6">AraC family transcriptional regulator</fullName>
    </submittedName>
</protein>
<dbReference type="RefSeq" id="WP_230752950.1">
    <property type="nucleotide sequence ID" value="NZ_JAINWA010000001.1"/>
</dbReference>
<dbReference type="PROSITE" id="PS01124">
    <property type="entry name" value="HTH_ARAC_FAMILY_2"/>
    <property type="match status" value="1"/>
</dbReference>
<dbReference type="InterPro" id="IPR009057">
    <property type="entry name" value="Homeodomain-like_sf"/>
</dbReference>
<sequence>MEITDSVFVYRLAGGDRLSWHGRYHAHGSKEFEIHFFLEGEGSFRCNSTRYPISGGRLFLTGPREFHSIVPEAVSRPLSWYAFLFAFGEDASAENVRLRERLDSVLFSRHTVLTVNPNFRFQFEDLLQLSRSPDPALRDSARHLLSSFLWRWFGRIDPADVESSGSPLPSVNVLQSKRITEFSSDDAVSSSGSRLQGSPILKPVSSKDSAAAGESAGPGPALHGSHVEKVHVEKALAIMQKQVREQLKIEDLAWKLGLSTEHFIRIFRREVRMTPGQYFTRLKIEGASGMLISSDRSIGDISAWFGYANQFSFSRIFHRCTGMSPLEYRRTYLQVVDFS</sequence>
<dbReference type="Proteomes" id="UP001198163">
    <property type="component" value="Unassembled WGS sequence"/>
</dbReference>
<evidence type="ECO:0000256" key="3">
    <source>
        <dbReference type="ARBA" id="ARBA00023163"/>
    </source>
</evidence>
<dbReference type="Pfam" id="PF02311">
    <property type="entry name" value="AraC_binding"/>
    <property type="match status" value="1"/>
</dbReference>
<evidence type="ECO:0000313" key="7">
    <source>
        <dbReference type="Proteomes" id="UP001198163"/>
    </source>
</evidence>
<dbReference type="InterPro" id="IPR037923">
    <property type="entry name" value="HTH-like"/>
</dbReference>
<dbReference type="Gene3D" id="1.10.10.60">
    <property type="entry name" value="Homeodomain-like"/>
    <property type="match status" value="2"/>
</dbReference>
<dbReference type="Pfam" id="PF12833">
    <property type="entry name" value="HTH_18"/>
    <property type="match status" value="1"/>
</dbReference>
<proteinExistence type="predicted"/>
<feature type="compositionally biased region" description="Low complexity" evidence="4">
    <location>
        <begin position="209"/>
        <end position="221"/>
    </location>
</feature>
<evidence type="ECO:0000256" key="4">
    <source>
        <dbReference type="SAM" id="MobiDB-lite"/>
    </source>
</evidence>
<gene>
    <name evidence="6" type="ORF">K7J14_03035</name>
</gene>
<dbReference type="EMBL" id="JAINWA010000001">
    <property type="protein sequence ID" value="MCD1653672.1"/>
    <property type="molecule type" value="Genomic_DNA"/>
</dbReference>
<dbReference type="InterPro" id="IPR003313">
    <property type="entry name" value="AraC-bd"/>
</dbReference>
<evidence type="ECO:0000256" key="2">
    <source>
        <dbReference type="ARBA" id="ARBA00023125"/>
    </source>
</evidence>
<feature type="domain" description="HTH araC/xylS-type" evidence="5">
    <location>
        <begin position="233"/>
        <end position="331"/>
    </location>
</feature>
<dbReference type="SUPFAM" id="SSF46689">
    <property type="entry name" value="Homeodomain-like"/>
    <property type="match status" value="2"/>
</dbReference>
<dbReference type="InterPro" id="IPR018060">
    <property type="entry name" value="HTH_AraC"/>
</dbReference>
<feature type="region of interest" description="Disordered" evidence="4">
    <location>
        <begin position="185"/>
        <end position="224"/>
    </location>
</feature>
<dbReference type="GO" id="GO:0043565">
    <property type="term" value="F:sequence-specific DNA binding"/>
    <property type="evidence" value="ECO:0007669"/>
    <property type="project" value="InterPro"/>
</dbReference>
<dbReference type="InterPro" id="IPR014710">
    <property type="entry name" value="RmlC-like_jellyroll"/>
</dbReference>
<evidence type="ECO:0000259" key="5">
    <source>
        <dbReference type="PROSITE" id="PS01124"/>
    </source>
</evidence>
<dbReference type="PANTHER" id="PTHR43280">
    <property type="entry name" value="ARAC-FAMILY TRANSCRIPTIONAL REGULATOR"/>
    <property type="match status" value="1"/>
</dbReference>
<organism evidence="6 7">
    <name type="scientific">Teretinema zuelzerae</name>
    <dbReference type="NCBI Taxonomy" id="156"/>
    <lineage>
        <taxon>Bacteria</taxon>
        <taxon>Pseudomonadati</taxon>
        <taxon>Spirochaetota</taxon>
        <taxon>Spirochaetia</taxon>
        <taxon>Spirochaetales</taxon>
        <taxon>Treponemataceae</taxon>
        <taxon>Teretinema</taxon>
    </lineage>
</organism>
<dbReference type="SUPFAM" id="SSF51215">
    <property type="entry name" value="Regulatory protein AraC"/>
    <property type="match status" value="1"/>
</dbReference>
<name>A0AAE3EFM7_9SPIR</name>
<keyword evidence="3" id="KW-0804">Transcription</keyword>
<keyword evidence="7" id="KW-1185">Reference proteome</keyword>